<organism>
    <name type="scientific">Ixodes scapularis</name>
    <name type="common">Black-legged tick</name>
    <name type="synonym">Deer tick</name>
    <dbReference type="NCBI Taxonomy" id="6945"/>
    <lineage>
        <taxon>Eukaryota</taxon>
        <taxon>Metazoa</taxon>
        <taxon>Ecdysozoa</taxon>
        <taxon>Arthropoda</taxon>
        <taxon>Chelicerata</taxon>
        <taxon>Arachnida</taxon>
        <taxon>Acari</taxon>
        <taxon>Parasitiformes</taxon>
        <taxon>Ixodida</taxon>
        <taxon>Ixodoidea</taxon>
        <taxon>Ixodidae</taxon>
        <taxon>Ixodinae</taxon>
        <taxon>Ixodes</taxon>
    </lineage>
</organism>
<reference evidence="3" key="2">
    <citation type="submission" date="2020-05" db="UniProtKB">
        <authorList>
            <consortium name="EnsemblMetazoa"/>
        </authorList>
    </citation>
    <scope>IDENTIFICATION</scope>
    <source>
        <strain evidence="3">wikel</strain>
    </source>
</reference>
<dbReference type="InterPro" id="IPR043128">
    <property type="entry name" value="Rev_trsase/Diguanyl_cyclase"/>
</dbReference>
<dbReference type="EMBL" id="DS874265">
    <property type="protein sequence ID" value="EEC14763.1"/>
    <property type="molecule type" value="Genomic_DNA"/>
</dbReference>
<gene>
    <name evidence="2" type="ORF">IscW_ISCW010420</name>
</gene>
<protein>
    <recommendedName>
        <fullName evidence="1">Reverse transcriptase domain-containing protein</fullName>
    </recommendedName>
</protein>
<dbReference type="Pfam" id="PF00078">
    <property type="entry name" value="RVT_1"/>
    <property type="match status" value="1"/>
</dbReference>
<evidence type="ECO:0000313" key="3">
    <source>
        <dbReference type="EnsemblMetazoa" id="ISCW010420-PA"/>
    </source>
</evidence>
<dbReference type="InterPro" id="IPR000477">
    <property type="entry name" value="RT_dom"/>
</dbReference>
<dbReference type="VEuPathDB" id="VectorBase:ISCW010420"/>
<proteinExistence type="predicted"/>
<dbReference type="Gene3D" id="3.30.70.270">
    <property type="match status" value="1"/>
</dbReference>
<dbReference type="Proteomes" id="UP000001555">
    <property type="component" value="Unassembled WGS sequence"/>
</dbReference>
<dbReference type="HOGENOM" id="CLU_1770132_0_0_1"/>
<dbReference type="PaxDb" id="6945-B7Q7E1"/>
<sequence length="147" mass="16048">MNLSFGIRQGCPLSGLLFNLVLDRVIRAVQGGEGQQKILAYADDVTPSANNPGTLQQRLNTVAVLVSQLGLWQNPAKCRTFHLSGQQLVGTRPTSFLIEHVLVPTIGDLIRHSFLDRPVRYRVLHDDATISDAVNPSKRLLGSVVAP</sequence>
<dbReference type="InterPro" id="IPR043502">
    <property type="entry name" value="DNA/RNA_pol_sf"/>
</dbReference>
<evidence type="ECO:0000313" key="2">
    <source>
        <dbReference type="EMBL" id="EEC14763.1"/>
    </source>
</evidence>
<dbReference type="EnsemblMetazoa" id="ISCW010420-RA">
    <property type="protein sequence ID" value="ISCW010420-PA"/>
    <property type="gene ID" value="ISCW010420"/>
</dbReference>
<accession>B7Q7E1</accession>
<evidence type="ECO:0000313" key="4">
    <source>
        <dbReference type="Proteomes" id="UP000001555"/>
    </source>
</evidence>
<dbReference type="AlphaFoldDB" id="B7Q7E1"/>
<dbReference type="VEuPathDB" id="VectorBase:ISCI010420"/>
<dbReference type="GO" id="GO:0071897">
    <property type="term" value="P:DNA biosynthetic process"/>
    <property type="evidence" value="ECO:0007669"/>
    <property type="project" value="UniProtKB-ARBA"/>
</dbReference>
<dbReference type="InParanoid" id="B7Q7E1"/>
<dbReference type="PROSITE" id="PS50878">
    <property type="entry name" value="RT_POL"/>
    <property type="match status" value="1"/>
</dbReference>
<dbReference type="EMBL" id="ABJB010504697">
    <property type="status" value="NOT_ANNOTATED_CDS"/>
    <property type="molecule type" value="Genomic_DNA"/>
</dbReference>
<feature type="domain" description="Reverse transcriptase" evidence="1">
    <location>
        <begin position="1"/>
        <end position="110"/>
    </location>
</feature>
<evidence type="ECO:0000259" key="1">
    <source>
        <dbReference type="PROSITE" id="PS50878"/>
    </source>
</evidence>
<keyword evidence="4" id="KW-1185">Reference proteome</keyword>
<name>B7Q7E1_IXOSC</name>
<dbReference type="SUPFAM" id="SSF56672">
    <property type="entry name" value="DNA/RNA polymerases"/>
    <property type="match status" value="1"/>
</dbReference>
<reference evidence="2 4" key="1">
    <citation type="submission" date="2008-03" db="EMBL/GenBank/DDBJ databases">
        <title>Annotation of Ixodes scapularis.</title>
        <authorList>
            <consortium name="Ixodes scapularis Genome Project Consortium"/>
            <person name="Caler E."/>
            <person name="Hannick L.I."/>
            <person name="Bidwell S."/>
            <person name="Joardar V."/>
            <person name="Thiagarajan M."/>
            <person name="Amedeo P."/>
            <person name="Galinsky K.J."/>
            <person name="Schobel S."/>
            <person name="Inman J."/>
            <person name="Hostetler J."/>
            <person name="Miller J."/>
            <person name="Hammond M."/>
            <person name="Megy K."/>
            <person name="Lawson D."/>
            <person name="Kodira C."/>
            <person name="Sutton G."/>
            <person name="Meyer J."/>
            <person name="Hill C.A."/>
            <person name="Birren B."/>
            <person name="Nene V."/>
            <person name="Collins F."/>
            <person name="Alarcon-Chaidez F."/>
            <person name="Wikel S."/>
            <person name="Strausberg R."/>
        </authorList>
    </citation>
    <scope>NUCLEOTIDE SEQUENCE [LARGE SCALE GENOMIC DNA]</scope>
    <source>
        <strain evidence="4">Wikel</strain>
        <strain evidence="2">Wikel colony</strain>
    </source>
</reference>